<organism evidence="2 3">
    <name type="scientific">Vittaforma corneae (strain ATCC 50505)</name>
    <name type="common">Microsporidian parasite</name>
    <name type="synonym">Nosema corneum</name>
    <dbReference type="NCBI Taxonomy" id="993615"/>
    <lineage>
        <taxon>Eukaryota</taxon>
        <taxon>Fungi</taxon>
        <taxon>Fungi incertae sedis</taxon>
        <taxon>Microsporidia</taxon>
        <taxon>Nosematidae</taxon>
        <taxon>Vittaforma</taxon>
    </lineage>
</organism>
<dbReference type="VEuPathDB" id="MicrosporidiaDB:VICG_00429"/>
<name>L2GQT9_VITCO</name>
<feature type="signal peptide" evidence="1">
    <location>
        <begin position="1"/>
        <end position="17"/>
    </location>
</feature>
<dbReference type="RefSeq" id="XP_007603882.1">
    <property type="nucleotide sequence ID" value="XM_007603820.1"/>
</dbReference>
<dbReference type="InParanoid" id="L2GQT9"/>
<proteinExistence type="predicted"/>
<evidence type="ECO:0000256" key="1">
    <source>
        <dbReference type="SAM" id="SignalP"/>
    </source>
</evidence>
<sequence length="348" mass="41154">MSNTLLNLLVLSYGVLARRRHREHSTTSSWSDFRYDSCEKRDRCDRIECSEIRECEAINKVFCKEISLERPCKPCETPCYDYCEIPYNCFSTTCSYKFTEMTYHAIKELVLPSFDFCRPLHCGLKYYKRKESNVECEIYKLLLHAINTVSPCVFDAYYDAFYNGNYYECFLILQRLYSCDAEIERIIIESIVKKNRECRRKTITSICFVDPCTRECSIIDLPGCGCEKRVCLYLPRHCLKFEEFICLSFCVDDAIICEIDHFIPCGFKNFYYEIVKKFFKYFKHLSIEKRVLWWLRIKFFVFNCIGYSISYLNSGAKNQVLDLLIKTATSENDAFYLAYARSLGLINK</sequence>
<evidence type="ECO:0000313" key="3">
    <source>
        <dbReference type="Proteomes" id="UP000011082"/>
    </source>
</evidence>
<keyword evidence="3" id="KW-1185">Reference proteome</keyword>
<dbReference type="EMBL" id="JH370131">
    <property type="protein sequence ID" value="ELA42677.1"/>
    <property type="molecule type" value="Genomic_DNA"/>
</dbReference>
<protein>
    <submittedName>
        <fullName evidence="2">Uncharacterized protein</fullName>
    </submittedName>
</protein>
<reference evidence="3" key="1">
    <citation type="submission" date="2011-05" db="EMBL/GenBank/DDBJ databases">
        <title>The genome sequence of Vittaforma corneae strain ATCC 50505.</title>
        <authorList>
            <consortium name="The Broad Institute Genome Sequencing Platform"/>
            <person name="Cuomo C."/>
            <person name="Didier E."/>
            <person name="Bowers L."/>
            <person name="Young S.K."/>
            <person name="Zeng Q."/>
            <person name="Gargeya S."/>
            <person name="Fitzgerald M."/>
            <person name="Haas B."/>
            <person name="Abouelleil A."/>
            <person name="Alvarado L."/>
            <person name="Arachchi H.M."/>
            <person name="Berlin A."/>
            <person name="Chapman S.B."/>
            <person name="Gearin G."/>
            <person name="Goldberg J."/>
            <person name="Griggs A."/>
            <person name="Gujja S."/>
            <person name="Hansen M."/>
            <person name="Heiman D."/>
            <person name="Howarth C."/>
            <person name="Larimer J."/>
            <person name="Lui A."/>
            <person name="MacDonald P.J.P."/>
            <person name="McCowen C."/>
            <person name="Montmayeur A."/>
            <person name="Murphy C."/>
            <person name="Neiman D."/>
            <person name="Pearson M."/>
            <person name="Priest M."/>
            <person name="Roberts A."/>
            <person name="Saif S."/>
            <person name="Shea T."/>
            <person name="Sisk P."/>
            <person name="Stolte C."/>
            <person name="Sykes S."/>
            <person name="Wortman J."/>
            <person name="Nusbaum C."/>
            <person name="Birren B."/>
        </authorList>
    </citation>
    <scope>NUCLEOTIDE SEQUENCE [LARGE SCALE GENOMIC DNA]</scope>
    <source>
        <strain evidence="3">ATCC 50505</strain>
    </source>
</reference>
<evidence type="ECO:0000313" key="2">
    <source>
        <dbReference type="EMBL" id="ELA42677.1"/>
    </source>
</evidence>
<accession>L2GQT9</accession>
<gene>
    <name evidence="2" type="ORF">VICG_00429</name>
</gene>
<dbReference type="Proteomes" id="UP000011082">
    <property type="component" value="Unassembled WGS sequence"/>
</dbReference>
<feature type="chain" id="PRO_5003960322" evidence="1">
    <location>
        <begin position="18"/>
        <end position="348"/>
    </location>
</feature>
<dbReference type="AlphaFoldDB" id="L2GQT9"/>
<dbReference type="GeneID" id="19881147"/>
<dbReference type="HOGENOM" id="CLU_797415_0_0_1"/>
<keyword evidence="1" id="KW-0732">Signal</keyword>